<organism evidence="7 8">
    <name type="scientific">Phytophthora cactorum</name>
    <dbReference type="NCBI Taxonomy" id="29920"/>
    <lineage>
        <taxon>Eukaryota</taxon>
        <taxon>Sar</taxon>
        <taxon>Stramenopiles</taxon>
        <taxon>Oomycota</taxon>
        <taxon>Peronosporomycetes</taxon>
        <taxon>Peronosporales</taxon>
        <taxon>Peronosporaceae</taxon>
        <taxon>Phytophthora</taxon>
    </lineage>
</organism>
<dbReference type="EMBL" id="RCMI01001019">
    <property type="protein sequence ID" value="KAG2892246.1"/>
    <property type="molecule type" value="Genomic_DNA"/>
</dbReference>
<reference evidence="6" key="2">
    <citation type="submission" date="2018-05" db="EMBL/GenBank/DDBJ databases">
        <title>Effector identification in a new, highly contiguous assembly of the strawberry crown rot pathogen Phytophthora cactorum.</title>
        <authorList>
            <person name="Armitage A.D."/>
            <person name="Nellist C.F."/>
            <person name="Bates H."/>
            <person name="Vickerstaff R.J."/>
            <person name="Harrison R.J."/>
        </authorList>
    </citation>
    <scope>NUCLEOTIDE SEQUENCE</scope>
    <source>
        <strain evidence="3">15-7</strain>
        <strain evidence="4">4032</strain>
        <strain evidence="5">4040</strain>
        <strain evidence="6">P421</strain>
    </source>
</reference>
<protein>
    <submittedName>
        <fullName evidence="7">Uncharacterized protein</fullName>
    </submittedName>
</protein>
<evidence type="ECO:0000313" key="5">
    <source>
        <dbReference type="EMBL" id="KAG2904244.1"/>
    </source>
</evidence>
<proteinExistence type="predicted"/>
<comment type="caution">
    <text evidence="7">The sequence shown here is derived from an EMBL/GenBank/DDBJ whole genome shotgun (WGS) entry which is preliminary data.</text>
</comment>
<evidence type="ECO:0000313" key="3">
    <source>
        <dbReference type="EMBL" id="KAG2853601.1"/>
    </source>
</evidence>
<evidence type="ECO:0000256" key="2">
    <source>
        <dbReference type="SAM" id="MobiDB-lite"/>
    </source>
</evidence>
<evidence type="ECO:0000313" key="8">
    <source>
        <dbReference type="Proteomes" id="UP000251314"/>
    </source>
</evidence>
<dbReference type="Proteomes" id="UP000735874">
    <property type="component" value="Unassembled WGS sequence"/>
</dbReference>
<keyword evidence="8" id="KW-1185">Reference proteome</keyword>
<dbReference type="OrthoDB" id="127244at2759"/>
<dbReference type="Proteomes" id="UP000251314">
    <property type="component" value="Unassembled WGS sequence"/>
</dbReference>
<feature type="coiled-coil region" evidence="1">
    <location>
        <begin position="52"/>
        <end position="79"/>
    </location>
</feature>
<dbReference type="EMBL" id="RCMG01000473">
    <property type="protein sequence ID" value="KAG2853601.1"/>
    <property type="molecule type" value="Genomic_DNA"/>
</dbReference>
<accession>A0A329S0K4</accession>
<dbReference type="EMBL" id="MJFZ01000384">
    <property type="protein sequence ID" value="RAW30189.1"/>
    <property type="molecule type" value="Genomic_DNA"/>
</dbReference>
<evidence type="ECO:0000256" key="1">
    <source>
        <dbReference type="SAM" id="Coils"/>
    </source>
</evidence>
<dbReference type="VEuPathDB" id="FungiDB:PC110_g13446"/>
<reference evidence="7 8" key="1">
    <citation type="submission" date="2018-01" db="EMBL/GenBank/DDBJ databases">
        <title>Draft genome of the strawberry crown rot pathogen Phytophthora cactorum.</title>
        <authorList>
            <person name="Armitage A.D."/>
            <person name="Lysoe E."/>
            <person name="Nellist C.F."/>
            <person name="Harrison R.J."/>
            <person name="Brurberg M.B."/>
        </authorList>
    </citation>
    <scope>NUCLEOTIDE SEQUENCE [LARGE SCALE GENOMIC DNA]</scope>
    <source>
        <strain evidence="7 8">10300</strain>
    </source>
</reference>
<evidence type="ECO:0000313" key="7">
    <source>
        <dbReference type="EMBL" id="RAW30189.1"/>
    </source>
</evidence>
<dbReference type="EMBL" id="RCMV01001041">
    <property type="protein sequence ID" value="KAG3210782.1"/>
    <property type="molecule type" value="Genomic_DNA"/>
</dbReference>
<feature type="compositionally biased region" description="Basic residues" evidence="2">
    <location>
        <begin position="35"/>
        <end position="45"/>
    </location>
</feature>
<name>A0A329S0K4_9STRA</name>
<dbReference type="Proteomes" id="UP000760860">
    <property type="component" value="Unassembled WGS sequence"/>
</dbReference>
<dbReference type="Proteomes" id="UP000774804">
    <property type="component" value="Unassembled WGS sequence"/>
</dbReference>
<dbReference type="AlphaFoldDB" id="A0A329S0K4"/>
<feature type="region of interest" description="Disordered" evidence="2">
    <location>
        <begin position="21"/>
        <end position="51"/>
    </location>
</feature>
<sequence length="381" mass="42957">MVGQELGELHIAQTAGGMLQAERHLDEEKPPVLKDKRKKARKTQVKGKQTAYEARKEVKRDLVEKVKNLQKELGQLKFLLLVKQGEVDKATKRTETENGVLLEFIRKQHLVHAAMQAALTGHAQRRLNTLQPVQSVICLGTDQVERYNTLMTLKERQLANAERYLAARSRGLSPRSMYCQEECFDSAEGDYYVVRFETVPVWGAHSKEVFDAMLGSVLNQEIILSEMFGCVAIREDNDFETSEFTQLRLVSATSAETIVESNSLLFSRFTSGDIDGEGSYGVMAADFVDFDALYPYRTNERVRRDGTTLAMVRSISSSDTKSPEVAVTRWTCLKIHQSLSRDAETEMKESSVCWGDTSQRFIEQQLVHGSTAQSSPSLEQQ</sequence>
<gene>
    <name evidence="7" type="ORF">PC110_g13446</name>
    <name evidence="3" type="ORF">PC113_g14029</name>
    <name evidence="4" type="ORF">PC115_g18920</name>
    <name evidence="5" type="ORF">PC117_g21077</name>
    <name evidence="6" type="ORF">PC129_g18223</name>
</gene>
<evidence type="ECO:0000313" key="4">
    <source>
        <dbReference type="EMBL" id="KAG2892246.1"/>
    </source>
</evidence>
<feature type="compositionally biased region" description="Basic and acidic residues" evidence="2">
    <location>
        <begin position="21"/>
        <end position="34"/>
    </location>
</feature>
<dbReference type="Proteomes" id="UP000736787">
    <property type="component" value="Unassembled WGS sequence"/>
</dbReference>
<evidence type="ECO:0000313" key="6">
    <source>
        <dbReference type="EMBL" id="KAG3210782.1"/>
    </source>
</evidence>
<keyword evidence="1" id="KW-0175">Coiled coil</keyword>
<dbReference type="EMBL" id="RCMK01001030">
    <property type="protein sequence ID" value="KAG2904244.1"/>
    <property type="molecule type" value="Genomic_DNA"/>
</dbReference>